<evidence type="ECO:0000313" key="2">
    <source>
        <dbReference type="EMBL" id="EHM10249.1"/>
    </source>
</evidence>
<sequence>MKPDPVTRLALGGAQLGLAYGICGAREPSYDRALGVLETALCAGIDMVDTAYLYGTSHRFIGEALARLGTSMKVVTKLPALSPREMEKALRASVEDLKTSGVYGLMLHHGEALLGPQGGSMAAFLAAQRDSGVALKVGFSCYSPEEALDASRIMSPQVIQFPLNPLDQRFLISGGIKRLKDIGTEIHVRSCFLQGLLLMDPQEGSEKVKGAAPFLTRLAERALELNMSPMELALGFCLSIPEVDRVIVGVDSPKQLLEVVSAARSACGRVCAEDLKDLICFEDHVIDPRKWG</sequence>
<protein>
    <submittedName>
        <fullName evidence="2">Putative oxidoreductase, aryl-alcohol dehydrogenase like protein</fullName>
    </submittedName>
</protein>
<organism evidence="2 3">
    <name type="scientific">Thermanaerovibrio velox DSM 12556</name>
    <dbReference type="NCBI Taxonomy" id="926567"/>
    <lineage>
        <taxon>Bacteria</taxon>
        <taxon>Thermotogati</taxon>
        <taxon>Synergistota</taxon>
        <taxon>Synergistia</taxon>
        <taxon>Synergistales</taxon>
        <taxon>Synergistaceae</taxon>
        <taxon>Thermanaerovibrio</taxon>
    </lineage>
</organism>
<evidence type="ECO:0000313" key="3">
    <source>
        <dbReference type="Proteomes" id="UP000005730"/>
    </source>
</evidence>
<dbReference type="SUPFAM" id="SSF51430">
    <property type="entry name" value="NAD(P)-linked oxidoreductase"/>
    <property type="match status" value="1"/>
</dbReference>
<accession>H0USG0</accession>
<dbReference type="STRING" id="926567.TheveDRAFT_1125"/>
<dbReference type="PANTHER" id="PTHR43312:SF1">
    <property type="entry name" value="NADP-DEPENDENT OXIDOREDUCTASE DOMAIN-CONTAINING PROTEIN"/>
    <property type="match status" value="1"/>
</dbReference>
<dbReference type="OrthoDB" id="9773828at2"/>
<dbReference type="HOGENOM" id="CLU_023205_11_0_0"/>
<dbReference type="RefSeq" id="WP_006583743.1">
    <property type="nucleotide sequence ID" value="NZ_CM001377.1"/>
</dbReference>
<feature type="domain" description="NADP-dependent oxidoreductase" evidence="1">
    <location>
        <begin position="8"/>
        <end position="263"/>
    </location>
</feature>
<dbReference type="Proteomes" id="UP000005730">
    <property type="component" value="Chromosome"/>
</dbReference>
<dbReference type="InterPro" id="IPR023210">
    <property type="entry name" value="NADP_OxRdtase_dom"/>
</dbReference>
<proteinExistence type="predicted"/>
<dbReference type="InterPro" id="IPR053135">
    <property type="entry name" value="AKR2_Oxidoreductase"/>
</dbReference>
<dbReference type="CDD" id="cd19097">
    <property type="entry name" value="AKR_unchar"/>
    <property type="match status" value="1"/>
</dbReference>
<dbReference type="Gene3D" id="3.20.20.100">
    <property type="entry name" value="NADP-dependent oxidoreductase domain"/>
    <property type="match status" value="1"/>
</dbReference>
<name>H0USG0_9BACT</name>
<gene>
    <name evidence="2" type="ORF">TheveDRAFT_1125</name>
</gene>
<evidence type="ECO:0000259" key="1">
    <source>
        <dbReference type="Pfam" id="PF00248"/>
    </source>
</evidence>
<reference evidence="2 3" key="1">
    <citation type="submission" date="2011-10" db="EMBL/GenBank/DDBJ databases">
        <title>The Noncontiguous Finished genome of Thermanaerovibrio velox DSM 12556.</title>
        <authorList>
            <consortium name="US DOE Joint Genome Institute (JGI-PGF)"/>
            <person name="Lucas S."/>
            <person name="Copeland A."/>
            <person name="Lapidus A."/>
            <person name="Glavina del Rio T."/>
            <person name="Dalin E."/>
            <person name="Tice H."/>
            <person name="Bruce D."/>
            <person name="Goodwin L."/>
            <person name="Pitluck S."/>
            <person name="Peters L."/>
            <person name="Mikhailova N."/>
            <person name="Teshima H."/>
            <person name="Kyrpides N."/>
            <person name="Mavromatis K."/>
            <person name="Ivanova N."/>
            <person name="Markowitz V."/>
            <person name="Cheng J.-F."/>
            <person name="Hugenholtz P."/>
            <person name="Woyke T."/>
            <person name="Wu D."/>
            <person name="Spring S."/>
            <person name="Brambilla E.-M."/>
            <person name="Klenk H.-P."/>
            <person name="Eisen J.A."/>
        </authorList>
    </citation>
    <scope>NUCLEOTIDE SEQUENCE [LARGE SCALE GENOMIC DNA]</scope>
    <source>
        <strain evidence="2 3">DSM 12556</strain>
    </source>
</reference>
<keyword evidence="3" id="KW-1185">Reference proteome</keyword>
<dbReference type="InterPro" id="IPR036812">
    <property type="entry name" value="NAD(P)_OxRdtase_dom_sf"/>
</dbReference>
<dbReference type="AlphaFoldDB" id="H0USG0"/>
<dbReference type="Pfam" id="PF00248">
    <property type="entry name" value="Aldo_ket_red"/>
    <property type="match status" value="1"/>
</dbReference>
<dbReference type="PANTHER" id="PTHR43312">
    <property type="entry name" value="D-THREO-ALDOSE 1-DEHYDROGENASE"/>
    <property type="match status" value="1"/>
</dbReference>
<dbReference type="EMBL" id="CM001377">
    <property type="protein sequence ID" value="EHM10249.1"/>
    <property type="molecule type" value="Genomic_DNA"/>
</dbReference>
<dbReference type="eggNOG" id="COG0667">
    <property type="taxonomic scope" value="Bacteria"/>
</dbReference>